<proteinExistence type="predicted"/>
<dbReference type="RefSeq" id="XP_013267148.1">
    <property type="nucleotide sequence ID" value="XM_013411694.1"/>
</dbReference>
<dbReference type="EMBL" id="KN847484">
    <property type="protein sequence ID" value="KIW99935.1"/>
    <property type="molecule type" value="Genomic_DNA"/>
</dbReference>
<sequence length="275" mass="31188">MLDILMFTLETHILLDIRDVERIEKIVADLPPLDMDKHPGADRENITQLVTDLQNTLKGAIKLLDAAHWMQRTAAMLLEFGQQLDEITPDGAPGIKREWAEIKDFLQDLERVTAYLEPRPRYDAATMPIPNSYCGKMAQEDNVSASRMAVSATRDSSSMKVLAVITALFLPGSYIATLSGMSMFDWQRGGDSSNTTGSNGTSTDARPGDDIVMPYIWIYWVITIILTFIVMISWRIWFTTQDRKFKKELPRLVEPGSAGKKNQPRRFWKEFLGIK</sequence>
<keyword evidence="1" id="KW-1133">Transmembrane helix</keyword>
<gene>
    <name evidence="2" type="ORF">Z518_10863</name>
</gene>
<dbReference type="AlphaFoldDB" id="A0A0D2I9J6"/>
<evidence type="ECO:0000256" key="1">
    <source>
        <dbReference type="SAM" id="Phobius"/>
    </source>
</evidence>
<feature type="transmembrane region" description="Helical" evidence="1">
    <location>
        <begin position="161"/>
        <end position="184"/>
    </location>
</feature>
<keyword evidence="1" id="KW-0812">Transmembrane</keyword>
<dbReference type="Proteomes" id="UP000053617">
    <property type="component" value="Unassembled WGS sequence"/>
</dbReference>
<feature type="transmembrane region" description="Helical" evidence="1">
    <location>
        <begin position="217"/>
        <end position="238"/>
    </location>
</feature>
<dbReference type="OrthoDB" id="4114721at2759"/>
<accession>A0A0D2I9J6</accession>
<dbReference type="VEuPathDB" id="FungiDB:Z518_10863"/>
<evidence type="ECO:0000313" key="3">
    <source>
        <dbReference type="Proteomes" id="UP000053617"/>
    </source>
</evidence>
<keyword evidence="1" id="KW-0472">Membrane</keyword>
<dbReference type="HOGENOM" id="CLU_1012462_0_0_1"/>
<dbReference type="Gene3D" id="1.20.58.340">
    <property type="entry name" value="Magnesium transport protein CorA, transmembrane region"/>
    <property type="match status" value="1"/>
</dbReference>
<protein>
    <submittedName>
        <fullName evidence="2">Uncharacterized protein</fullName>
    </submittedName>
</protein>
<keyword evidence="3" id="KW-1185">Reference proteome</keyword>
<dbReference type="GeneID" id="25298934"/>
<reference evidence="2 3" key="1">
    <citation type="submission" date="2015-01" db="EMBL/GenBank/DDBJ databases">
        <title>The Genome Sequence of Rhinocladiella mackenzie CBS 650.93.</title>
        <authorList>
            <consortium name="The Broad Institute Genomics Platform"/>
            <person name="Cuomo C."/>
            <person name="de Hoog S."/>
            <person name="Gorbushina A."/>
            <person name="Stielow B."/>
            <person name="Teixiera M."/>
            <person name="Abouelleil A."/>
            <person name="Chapman S.B."/>
            <person name="Priest M."/>
            <person name="Young S.K."/>
            <person name="Wortman J."/>
            <person name="Nusbaum C."/>
            <person name="Birren B."/>
        </authorList>
    </citation>
    <scope>NUCLEOTIDE SEQUENCE [LARGE SCALE GENOMIC DNA]</scope>
    <source>
        <strain evidence="2 3">CBS 650.93</strain>
    </source>
</reference>
<dbReference type="STRING" id="1442369.A0A0D2I9J6"/>
<evidence type="ECO:0000313" key="2">
    <source>
        <dbReference type="EMBL" id="KIW99935.1"/>
    </source>
</evidence>
<organism evidence="2 3">
    <name type="scientific">Rhinocladiella mackenziei CBS 650.93</name>
    <dbReference type="NCBI Taxonomy" id="1442369"/>
    <lineage>
        <taxon>Eukaryota</taxon>
        <taxon>Fungi</taxon>
        <taxon>Dikarya</taxon>
        <taxon>Ascomycota</taxon>
        <taxon>Pezizomycotina</taxon>
        <taxon>Eurotiomycetes</taxon>
        <taxon>Chaetothyriomycetidae</taxon>
        <taxon>Chaetothyriales</taxon>
        <taxon>Herpotrichiellaceae</taxon>
        <taxon>Rhinocladiella</taxon>
    </lineage>
</organism>
<name>A0A0D2I9J6_9EURO</name>